<dbReference type="InterPro" id="IPR010985">
    <property type="entry name" value="Ribbon_hlx_hlx"/>
</dbReference>
<dbReference type="AlphaFoldDB" id="A0A2T0B1I0"/>
<accession>A0A2T0B1I0</accession>
<dbReference type="InterPro" id="IPR013321">
    <property type="entry name" value="Arc_rbn_hlx_hlx"/>
</dbReference>
<dbReference type="RefSeq" id="WP_106064274.1">
    <property type="nucleotide sequence ID" value="NZ_PVXO01000060.1"/>
</dbReference>
<evidence type="ECO:0000313" key="1">
    <source>
        <dbReference type="EMBL" id="PRR77651.1"/>
    </source>
</evidence>
<proteinExistence type="predicted"/>
<dbReference type="EMBL" id="PVXO01000060">
    <property type="protein sequence ID" value="PRR77651.1"/>
    <property type="molecule type" value="Genomic_DNA"/>
</dbReference>
<evidence type="ECO:0000313" key="2">
    <source>
        <dbReference type="Proteomes" id="UP000239706"/>
    </source>
</evidence>
<dbReference type="GO" id="GO:0006355">
    <property type="term" value="P:regulation of DNA-templated transcription"/>
    <property type="evidence" value="ECO:0007669"/>
    <property type="project" value="InterPro"/>
</dbReference>
<dbReference type="Gene3D" id="1.10.1220.10">
    <property type="entry name" value="Met repressor-like"/>
    <property type="match status" value="1"/>
</dbReference>
<protein>
    <submittedName>
        <fullName evidence="1">Uncharacterized protein</fullName>
    </submittedName>
</protein>
<organism evidence="1 2">
    <name type="scientific">Clostridium liquoris</name>
    <dbReference type="NCBI Taxonomy" id="1289519"/>
    <lineage>
        <taxon>Bacteria</taxon>
        <taxon>Bacillati</taxon>
        <taxon>Bacillota</taxon>
        <taxon>Clostridia</taxon>
        <taxon>Eubacteriales</taxon>
        <taxon>Clostridiaceae</taxon>
        <taxon>Clostridium</taxon>
    </lineage>
</organism>
<dbReference type="SUPFAM" id="SSF47598">
    <property type="entry name" value="Ribbon-helix-helix"/>
    <property type="match status" value="1"/>
</dbReference>
<reference evidence="1 2" key="1">
    <citation type="submission" date="2018-03" db="EMBL/GenBank/DDBJ databases">
        <title>Genome sequence of Clostridium liquoris DSM 100320.</title>
        <authorList>
            <person name="Poehlein A."/>
            <person name="Daniel R."/>
        </authorList>
    </citation>
    <scope>NUCLEOTIDE SEQUENCE [LARGE SCALE GENOMIC DNA]</scope>
    <source>
        <strain evidence="1 2">DSM 100320</strain>
    </source>
</reference>
<dbReference type="Proteomes" id="UP000239706">
    <property type="component" value="Unassembled WGS sequence"/>
</dbReference>
<name>A0A2T0B1I0_9CLOT</name>
<comment type="caution">
    <text evidence="1">The sequence shown here is derived from an EMBL/GenBank/DDBJ whole genome shotgun (WGS) entry which is preliminary data.</text>
</comment>
<keyword evidence="2" id="KW-1185">Reference proteome</keyword>
<gene>
    <name evidence="1" type="ORF">CLLI_22150</name>
</gene>
<sequence length="60" mass="6760">MSNLEKNQNKKEVAQEPLIKKYTLTIPDGLLKEIKGKANQQGMSVNAYILLSISQTLKEK</sequence>